<evidence type="ECO:0000313" key="1">
    <source>
        <dbReference type="EMBL" id="EDX15615.1"/>
    </source>
</evidence>
<sequence length="62" mass="6830">MEHARFPTILNGPPAEVLVESVLSMELAPPYSELAQIFEVLFTFMPAIGVSLGLNRVEAWSL</sequence>
<proteinExistence type="predicted"/>
<protein>
    <submittedName>
        <fullName evidence="1">GD15207</fullName>
    </submittedName>
</protein>
<evidence type="ECO:0000313" key="2">
    <source>
        <dbReference type="Proteomes" id="UP000000304"/>
    </source>
</evidence>
<gene>
    <name evidence="1" type="primary">Dsim\GD15207</name>
    <name evidence="1" type="ORF">Dsim_GD15207</name>
</gene>
<dbReference type="AlphaFoldDB" id="B4NSN7"/>
<accession>B4NSN7</accession>
<keyword evidence="2" id="KW-1185">Reference proteome</keyword>
<dbReference type="HOGENOM" id="CLU_2906501_0_0_1"/>
<reference evidence="1 2" key="1">
    <citation type="journal article" date="2007" name="Nature">
        <title>Evolution of genes and genomes on the Drosophila phylogeny.</title>
        <authorList>
            <consortium name="Drosophila 12 Genomes Consortium"/>
            <person name="Clark A.G."/>
            <person name="Eisen M.B."/>
            <person name="Smith D.R."/>
            <person name="Bergman C.M."/>
            <person name="Oliver B."/>
            <person name="Markow T.A."/>
            <person name="Kaufman T.C."/>
            <person name="Kellis M."/>
            <person name="Gelbart W."/>
            <person name="Iyer V.N."/>
            <person name="Pollard D.A."/>
            <person name="Sackton T.B."/>
            <person name="Larracuente A.M."/>
            <person name="Singh N.D."/>
            <person name="Abad J.P."/>
            <person name="Abt D.N."/>
            <person name="Adryan B."/>
            <person name="Aguade M."/>
            <person name="Akashi H."/>
            <person name="Anderson W.W."/>
            <person name="Aquadro C.F."/>
            <person name="Ardell D.H."/>
            <person name="Arguello R."/>
            <person name="Artieri C.G."/>
            <person name="Barbash D.A."/>
            <person name="Barker D."/>
            <person name="Barsanti P."/>
            <person name="Batterham P."/>
            <person name="Batzoglou S."/>
            <person name="Begun D."/>
            <person name="Bhutkar A."/>
            <person name="Blanco E."/>
            <person name="Bosak S.A."/>
            <person name="Bradley R.K."/>
            <person name="Brand A.D."/>
            <person name="Brent M.R."/>
            <person name="Brooks A.N."/>
            <person name="Brown R.H."/>
            <person name="Butlin R.K."/>
            <person name="Caggese C."/>
            <person name="Calvi B.R."/>
            <person name="Bernardo de Carvalho A."/>
            <person name="Caspi A."/>
            <person name="Castrezana S."/>
            <person name="Celniker S.E."/>
            <person name="Chang J.L."/>
            <person name="Chapple C."/>
            <person name="Chatterji S."/>
            <person name="Chinwalla A."/>
            <person name="Civetta A."/>
            <person name="Clifton S.W."/>
            <person name="Comeron J.M."/>
            <person name="Costello J.C."/>
            <person name="Coyne J.A."/>
            <person name="Daub J."/>
            <person name="David R.G."/>
            <person name="Delcher A.L."/>
            <person name="Delehaunty K."/>
            <person name="Do C.B."/>
            <person name="Ebling H."/>
            <person name="Edwards K."/>
            <person name="Eickbush T."/>
            <person name="Evans J.D."/>
            <person name="Filipski A."/>
            <person name="Findeiss S."/>
            <person name="Freyhult E."/>
            <person name="Fulton L."/>
            <person name="Fulton R."/>
            <person name="Garcia A.C."/>
            <person name="Gardiner A."/>
            <person name="Garfield D.A."/>
            <person name="Garvin B.E."/>
            <person name="Gibson G."/>
            <person name="Gilbert D."/>
            <person name="Gnerre S."/>
            <person name="Godfrey J."/>
            <person name="Good R."/>
            <person name="Gotea V."/>
            <person name="Gravely B."/>
            <person name="Greenberg A.J."/>
            <person name="Griffiths-Jones S."/>
            <person name="Gross S."/>
            <person name="Guigo R."/>
            <person name="Gustafson E.A."/>
            <person name="Haerty W."/>
            <person name="Hahn M.W."/>
            <person name="Halligan D.L."/>
            <person name="Halpern A.L."/>
            <person name="Halter G.M."/>
            <person name="Han M.V."/>
            <person name="Heger A."/>
            <person name="Hillier L."/>
            <person name="Hinrichs A.S."/>
            <person name="Holmes I."/>
            <person name="Hoskins R.A."/>
            <person name="Hubisz M.J."/>
            <person name="Hultmark D."/>
            <person name="Huntley M.A."/>
            <person name="Jaffe D.B."/>
            <person name="Jagadeeshan S."/>
            <person name="Jeck W.R."/>
            <person name="Johnson J."/>
            <person name="Jones C.D."/>
            <person name="Jordan W.C."/>
            <person name="Karpen G.H."/>
            <person name="Kataoka E."/>
            <person name="Keightley P.D."/>
            <person name="Kheradpour P."/>
            <person name="Kirkness E.F."/>
            <person name="Koerich L.B."/>
            <person name="Kristiansen K."/>
            <person name="Kudrna D."/>
            <person name="Kulathinal R.J."/>
            <person name="Kumar S."/>
            <person name="Kwok R."/>
            <person name="Lander E."/>
            <person name="Langley C.H."/>
            <person name="Lapoint R."/>
            <person name="Lazzaro B.P."/>
            <person name="Lee S.J."/>
            <person name="Levesque L."/>
            <person name="Li R."/>
            <person name="Lin C.F."/>
            <person name="Lin M.F."/>
            <person name="Lindblad-Toh K."/>
            <person name="Llopart A."/>
            <person name="Long M."/>
            <person name="Low L."/>
            <person name="Lozovsky E."/>
            <person name="Lu J."/>
            <person name="Luo M."/>
            <person name="Machado C.A."/>
            <person name="Makalowski W."/>
            <person name="Marzo M."/>
            <person name="Matsuda M."/>
            <person name="Matzkin L."/>
            <person name="McAllister B."/>
            <person name="McBride C.S."/>
            <person name="McKernan B."/>
            <person name="McKernan K."/>
            <person name="Mendez-Lago M."/>
            <person name="Minx P."/>
            <person name="Mollenhauer M.U."/>
            <person name="Montooth K."/>
            <person name="Mount S.M."/>
            <person name="Mu X."/>
            <person name="Myers E."/>
            <person name="Negre B."/>
            <person name="Newfeld S."/>
            <person name="Nielsen R."/>
            <person name="Noor M.A."/>
            <person name="O'Grady P."/>
            <person name="Pachter L."/>
            <person name="Papaceit M."/>
            <person name="Parisi M.J."/>
            <person name="Parisi M."/>
            <person name="Parts L."/>
            <person name="Pedersen J.S."/>
            <person name="Pesole G."/>
            <person name="Phillippy A.M."/>
            <person name="Ponting C.P."/>
            <person name="Pop M."/>
            <person name="Porcelli D."/>
            <person name="Powell J.R."/>
            <person name="Prohaska S."/>
            <person name="Pruitt K."/>
            <person name="Puig M."/>
            <person name="Quesneville H."/>
            <person name="Ram K.R."/>
            <person name="Rand D."/>
            <person name="Rasmussen M.D."/>
            <person name="Reed L.K."/>
            <person name="Reenan R."/>
            <person name="Reily A."/>
            <person name="Remington K.A."/>
            <person name="Rieger T.T."/>
            <person name="Ritchie M.G."/>
            <person name="Robin C."/>
            <person name="Rogers Y.H."/>
            <person name="Rohde C."/>
            <person name="Rozas J."/>
            <person name="Rubenfield M.J."/>
            <person name="Ruiz A."/>
            <person name="Russo S."/>
            <person name="Salzberg S.L."/>
            <person name="Sanchez-Gracia A."/>
            <person name="Saranga D.J."/>
            <person name="Sato H."/>
            <person name="Schaeffer S.W."/>
            <person name="Schatz M.C."/>
            <person name="Schlenke T."/>
            <person name="Schwartz R."/>
            <person name="Segarra C."/>
            <person name="Singh R.S."/>
            <person name="Sirot L."/>
            <person name="Sirota M."/>
            <person name="Sisneros N.B."/>
            <person name="Smith C.D."/>
            <person name="Smith T.F."/>
            <person name="Spieth J."/>
            <person name="Stage D.E."/>
            <person name="Stark A."/>
            <person name="Stephan W."/>
            <person name="Strausberg R.L."/>
            <person name="Strempel S."/>
            <person name="Sturgill D."/>
            <person name="Sutton G."/>
            <person name="Sutton G.G."/>
            <person name="Tao W."/>
            <person name="Teichmann S."/>
            <person name="Tobari Y.N."/>
            <person name="Tomimura Y."/>
            <person name="Tsolas J.M."/>
            <person name="Valente V.L."/>
            <person name="Venter E."/>
            <person name="Venter J.C."/>
            <person name="Vicario S."/>
            <person name="Vieira F.G."/>
            <person name="Vilella A.J."/>
            <person name="Villasante A."/>
            <person name="Walenz B."/>
            <person name="Wang J."/>
            <person name="Wasserman M."/>
            <person name="Watts T."/>
            <person name="Wilson D."/>
            <person name="Wilson R.K."/>
            <person name="Wing R.A."/>
            <person name="Wolfner M.F."/>
            <person name="Wong A."/>
            <person name="Wong G.K."/>
            <person name="Wu C.I."/>
            <person name="Wu G."/>
            <person name="Yamamoto D."/>
            <person name="Yang H.P."/>
            <person name="Yang S.P."/>
            <person name="Yorke J.A."/>
            <person name="Yoshida K."/>
            <person name="Zdobnov E."/>
            <person name="Zhang P."/>
            <person name="Zhang Y."/>
            <person name="Zimin A.V."/>
            <person name="Baldwin J."/>
            <person name="Abdouelleil A."/>
            <person name="Abdulkadir J."/>
            <person name="Abebe A."/>
            <person name="Abera B."/>
            <person name="Abreu J."/>
            <person name="Acer S.C."/>
            <person name="Aftuck L."/>
            <person name="Alexander A."/>
            <person name="An P."/>
            <person name="Anderson E."/>
            <person name="Anderson S."/>
            <person name="Arachi H."/>
            <person name="Azer M."/>
            <person name="Bachantsang P."/>
            <person name="Barry A."/>
            <person name="Bayul T."/>
            <person name="Berlin A."/>
            <person name="Bessette D."/>
            <person name="Bloom T."/>
            <person name="Blye J."/>
            <person name="Boguslavskiy L."/>
            <person name="Bonnet C."/>
            <person name="Boukhgalter B."/>
            <person name="Bourzgui I."/>
            <person name="Brown A."/>
            <person name="Cahill P."/>
            <person name="Channer S."/>
            <person name="Cheshatsang Y."/>
            <person name="Chuda L."/>
            <person name="Citroen M."/>
            <person name="Collymore A."/>
            <person name="Cooke P."/>
            <person name="Costello M."/>
            <person name="D'Aco K."/>
            <person name="Daza R."/>
            <person name="De Haan G."/>
            <person name="DeGray S."/>
            <person name="DeMaso C."/>
            <person name="Dhargay N."/>
            <person name="Dooley K."/>
            <person name="Dooley E."/>
            <person name="Doricent M."/>
            <person name="Dorje P."/>
            <person name="Dorjee K."/>
            <person name="Dupes A."/>
            <person name="Elong R."/>
            <person name="Falk J."/>
            <person name="Farina A."/>
            <person name="Faro S."/>
            <person name="Ferguson D."/>
            <person name="Fisher S."/>
            <person name="Foley C.D."/>
            <person name="Franke A."/>
            <person name="Friedrich D."/>
            <person name="Gadbois L."/>
            <person name="Gearin G."/>
            <person name="Gearin C.R."/>
            <person name="Giannoukos G."/>
            <person name="Goode T."/>
            <person name="Graham J."/>
            <person name="Grandbois E."/>
            <person name="Grewal S."/>
            <person name="Gyaltsen K."/>
            <person name="Hafez N."/>
            <person name="Hagos B."/>
            <person name="Hall J."/>
            <person name="Henson C."/>
            <person name="Hollinger A."/>
            <person name="Honan T."/>
            <person name="Huard M.D."/>
            <person name="Hughes L."/>
            <person name="Hurhula B."/>
            <person name="Husby M.E."/>
            <person name="Kamat A."/>
            <person name="Kanga B."/>
            <person name="Kashin S."/>
            <person name="Khazanovich D."/>
            <person name="Kisner P."/>
            <person name="Lance K."/>
            <person name="Lara M."/>
            <person name="Lee W."/>
            <person name="Lennon N."/>
            <person name="Letendre F."/>
            <person name="LeVine R."/>
            <person name="Lipovsky A."/>
            <person name="Liu X."/>
            <person name="Liu J."/>
            <person name="Liu S."/>
            <person name="Lokyitsang T."/>
            <person name="Lokyitsang Y."/>
            <person name="Lubonja R."/>
            <person name="Lui A."/>
            <person name="MacDonald P."/>
            <person name="Magnisalis V."/>
            <person name="Maru K."/>
            <person name="Matthews C."/>
            <person name="McCusker W."/>
            <person name="McDonough S."/>
            <person name="Mehta T."/>
            <person name="Meldrim J."/>
            <person name="Meneus L."/>
            <person name="Mihai O."/>
            <person name="Mihalev A."/>
            <person name="Mihova T."/>
            <person name="Mittelman R."/>
            <person name="Mlenga V."/>
            <person name="Montmayeur A."/>
            <person name="Mulrain L."/>
            <person name="Navidi A."/>
            <person name="Naylor J."/>
            <person name="Negash T."/>
            <person name="Nguyen T."/>
            <person name="Nguyen N."/>
            <person name="Nicol R."/>
            <person name="Norbu C."/>
            <person name="Norbu N."/>
            <person name="Novod N."/>
            <person name="O'Neill B."/>
            <person name="Osman S."/>
            <person name="Markiewicz E."/>
            <person name="Oyono O.L."/>
            <person name="Patti C."/>
            <person name="Phunkhang P."/>
            <person name="Pierre F."/>
            <person name="Priest M."/>
            <person name="Raghuraman S."/>
            <person name="Rege F."/>
            <person name="Reyes R."/>
            <person name="Rise C."/>
            <person name="Rogov P."/>
            <person name="Ross K."/>
            <person name="Ryan E."/>
            <person name="Settipalli S."/>
            <person name="Shea T."/>
            <person name="Sherpa N."/>
            <person name="Shi L."/>
            <person name="Shih D."/>
            <person name="Sparrow T."/>
            <person name="Spaulding J."/>
            <person name="Stalker J."/>
            <person name="Stange-Thomann N."/>
            <person name="Stavropoulos S."/>
            <person name="Stone C."/>
            <person name="Strader C."/>
            <person name="Tesfaye S."/>
            <person name="Thomson T."/>
            <person name="Thoulutsang Y."/>
            <person name="Thoulutsang D."/>
            <person name="Topham K."/>
            <person name="Topping I."/>
            <person name="Tsamla T."/>
            <person name="Vassiliev H."/>
            <person name="Vo A."/>
            <person name="Wangchuk T."/>
            <person name="Wangdi T."/>
            <person name="Weiand M."/>
            <person name="Wilkinson J."/>
            <person name="Wilson A."/>
            <person name="Yadav S."/>
            <person name="Young G."/>
            <person name="Yu Q."/>
            <person name="Zembek L."/>
            <person name="Zhong D."/>
            <person name="Zimmer A."/>
            <person name="Zwirko Z."/>
            <person name="Jaffe D.B."/>
            <person name="Alvarez P."/>
            <person name="Brockman W."/>
            <person name="Butler J."/>
            <person name="Chin C."/>
            <person name="Gnerre S."/>
            <person name="Grabherr M."/>
            <person name="Kleber M."/>
            <person name="Mauceli E."/>
            <person name="MacCallum I."/>
        </authorList>
    </citation>
    <scope>NUCLEOTIDE SEQUENCE [LARGE SCALE GENOMIC DNA]</scope>
    <source>
        <strain evidence="2">white501</strain>
    </source>
</reference>
<dbReference type="Proteomes" id="UP000000304">
    <property type="component" value="Unassembled WGS sequence"/>
</dbReference>
<organism evidence="1 2">
    <name type="scientific">Drosophila simulans</name>
    <name type="common">Fruit fly</name>
    <dbReference type="NCBI Taxonomy" id="7240"/>
    <lineage>
        <taxon>Eukaryota</taxon>
        <taxon>Metazoa</taxon>
        <taxon>Ecdysozoa</taxon>
        <taxon>Arthropoda</taxon>
        <taxon>Hexapoda</taxon>
        <taxon>Insecta</taxon>
        <taxon>Pterygota</taxon>
        <taxon>Neoptera</taxon>
        <taxon>Endopterygota</taxon>
        <taxon>Diptera</taxon>
        <taxon>Brachycera</taxon>
        <taxon>Muscomorpha</taxon>
        <taxon>Ephydroidea</taxon>
        <taxon>Drosophilidae</taxon>
        <taxon>Drosophila</taxon>
        <taxon>Sophophora</taxon>
    </lineage>
</organism>
<dbReference type="EMBL" id="CH982377">
    <property type="protein sequence ID" value="EDX15615.1"/>
    <property type="molecule type" value="Genomic_DNA"/>
</dbReference>
<name>B4NSN7_DROSI</name>